<evidence type="ECO:0000313" key="6">
    <source>
        <dbReference type="EMBL" id="TCJ16870.1"/>
    </source>
</evidence>
<dbReference type="Pfam" id="PF00126">
    <property type="entry name" value="HTH_1"/>
    <property type="match status" value="1"/>
</dbReference>
<dbReference type="InterPro" id="IPR036390">
    <property type="entry name" value="WH_DNA-bd_sf"/>
</dbReference>
<dbReference type="PRINTS" id="PR00039">
    <property type="entry name" value="HTHLYSR"/>
</dbReference>
<keyword evidence="2" id="KW-0805">Transcription regulation</keyword>
<dbReference type="GO" id="GO:0003700">
    <property type="term" value="F:DNA-binding transcription factor activity"/>
    <property type="evidence" value="ECO:0007669"/>
    <property type="project" value="InterPro"/>
</dbReference>
<dbReference type="Gene3D" id="1.10.10.10">
    <property type="entry name" value="Winged helix-like DNA-binding domain superfamily/Winged helix DNA-binding domain"/>
    <property type="match status" value="1"/>
</dbReference>
<accession>A0A4R1BHY6</accession>
<dbReference type="FunFam" id="1.10.10.10:FF:000001">
    <property type="entry name" value="LysR family transcriptional regulator"/>
    <property type="match status" value="1"/>
</dbReference>
<proteinExistence type="inferred from homology"/>
<dbReference type="SUPFAM" id="SSF53850">
    <property type="entry name" value="Periplasmic binding protein-like II"/>
    <property type="match status" value="1"/>
</dbReference>
<keyword evidence="4" id="KW-0804">Transcription</keyword>
<dbReference type="CDD" id="cd08420">
    <property type="entry name" value="PBP2_CysL_like"/>
    <property type="match status" value="1"/>
</dbReference>
<evidence type="ECO:0000256" key="1">
    <source>
        <dbReference type="ARBA" id="ARBA00009437"/>
    </source>
</evidence>
<organism evidence="6 7">
    <name type="scientific">Rubrobacter taiwanensis</name>
    <dbReference type="NCBI Taxonomy" id="185139"/>
    <lineage>
        <taxon>Bacteria</taxon>
        <taxon>Bacillati</taxon>
        <taxon>Actinomycetota</taxon>
        <taxon>Rubrobacteria</taxon>
        <taxon>Rubrobacterales</taxon>
        <taxon>Rubrobacteraceae</taxon>
        <taxon>Rubrobacter</taxon>
    </lineage>
</organism>
<reference evidence="6 7" key="1">
    <citation type="submission" date="2019-03" db="EMBL/GenBank/DDBJ databases">
        <title>Whole genome sequence of a novel Rubrobacter taiwanensis strain, isolated from Yellowstone National Park.</title>
        <authorList>
            <person name="Freed S."/>
            <person name="Ramaley R.F."/>
            <person name="Kyndt J.A."/>
        </authorList>
    </citation>
    <scope>NUCLEOTIDE SEQUENCE [LARGE SCALE GENOMIC DNA]</scope>
    <source>
        <strain evidence="6 7">Yellowstone</strain>
    </source>
</reference>
<dbReference type="Pfam" id="PF03466">
    <property type="entry name" value="LysR_substrate"/>
    <property type="match status" value="1"/>
</dbReference>
<dbReference type="Proteomes" id="UP000295244">
    <property type="component" value="Unassembled WGS sequence"/>
</dbReference>
<evidence type="ECO:0000256" key="3">
    <source>
        <dbReference type="ARBA" id="ARBA00023125"/>
    </source>
</evidence>
<comment type="similarity">
    <text evidence="1">Belongs to the LysR transcriptional regulatory family.</text>
</comment>
<comment type="caution">
    <text evidence="6">The sequence shown here is derived from an EMBL/GenBank/DDBJ whole genome shotgun (WGS) entry which is preliminary data.</text>
</comment>
<dbReference type="GO" id="GO:0000976">
    <property type="term" value="F:transcription cis-regulatory region binding"/>
    <property type="evidence" value="ECO:0007669"/>
    <property type="project" value="TreeGrafter"/>
</dbReference>
<protein>
    <submittedName>
        <fullName evidence="6">LysR family transcriptional regulator</fullName>
    </submittedName>
</protein>
<feature type="domain" description="HTH lysR-type" evidence="5">
    <location>
        <begin position="1"/>
        <end position="58"/>
    </location>
</feature>
<dbReference type="RefSeq" id="WP_132691135.1">
    <property type="nucleotide sequence ID" value="NZ_SKBU01000015.1"/>
</dbReference>
<evidence type="ECO:0000256" key="4">
    <source>
        <dbReference type="ARBA" id="ARBA00023163"/>
    </source>
</evidence>
<dbReference type="PANTHER" id="PTHR30126:SF39">
    <property type="entry name" value="HTH-TYPE TRANSCRIPTIONAL REGULATOR CYSL"/>
    <property type="match status" value="1"/>
</dbReference>
<dbReference type="AlphaFoldDB" id="A0A4R1BHY6"/>
<evidence type="ECO:0000313" key="7">
    <source>
        <dbReference type="Proteomes" id="UP000295244"/>
    </source>
</evidence>
<keyword evidence="3" id="KW-0238">DNA-binding</keyword>
<dbReference type="PANTHER" id="PTHR30126">
    <property type="entry name" value="HTH-TYPE TRANSCRIPTIONAL REGULATOR"/>
    <property type="match status" value="1"/>
</dbReference>
<dbReference type="PROSITE" id="PS50931">
    <property type="entry name" value="HTH_LYSR"/>
    <property type="match status" value="1"/>
</dbReference>
<dbReference type="SUPFAM" id="SSF46785">
    <property type="entry name" value="Winged helix' DNA-binding domain"/>
    <property type="match status" value="1"/>
</dbReference>
<dbReference type="InterPro" id="IPR005119">
    <property type="entry name" value="LysR_subst-bd"/>
</dbReference>
<dbReference type="EMBL" id="SKBU01000015">
    <property type="protein sequence ID" value="TCJ16870.1"/>
    <property type="molecule type" value="Genomic_DNA"/>
</dbReference>
<evidence type="ECO:0000256" key="2">
    <source>
        <dbReference type="ARBA" id="ARBA00023015"/>
    </source>
</evidence>
<dbReference type="InterPro" id="IPR036388">
    <property type="entry name" value="WH-like_DNA-bd_sf"/>
</dbReference>
<sequence>MKLRSLEAFCAAVEEGTISGAARRMYLSQPSVSERLAELEREARVLLLERSRRGVEPTREGELLYRHARKVLDEIRALEYVLHTLKSKHDMRLRFAASSTLGEHLLPEWLWGFRKKVPGTLPDLFVGNTREVAELVAGGRFAFGLIEGEWYPESLEGIPLLDDELVVVVPPRHRWARGGVRAEELSEEPFISREKGSGTREVVERALSELGVELRVEMEIGSTSAIKEAIEAGMGFSIFSRAAVQLELEAGRLAVAEGFEIPRRFTLIRHPSAEMTPAEERFCEYLFRVCERFRGAAREPARG</sequence>
<name>A0A4R1BHY6_9ACTN</name>
<evidence type="ECO:0000259" key="5">
    <source>
        <dbReference type="PROSITE" id="PS50931"/>
    </source>
</evidence>
<gene>
    <name evidence="6" type="ORF">E0L93_09150</name>
</gene>
<dbReference type="OrthoDB" id="9808620at2"/>
<keyword evidence="7" id="KW-1185">Reference proteome</keyword>
<dbReference type="InterPro" id="IPR000847">
    <property type="entry name" value="LysR_HTH_N"/>
</dbReference>
<dbReference type="Gene3D" id="3.40.190.290">
    <property type="match status" value="1"/>
</dbReference>